<comment type="caution">
    <text evidence="2">The sequence shown here is derived from an EMBL/GenBank/DDBJ whole genome shotgun (WGS) entry which is preliminary data.</text>
</comment>
<reference evidence="2 3" key="1">
    <citation type="submission" date="2016-07" db="EMBL/GenBank/DDBJ databases">
        <title>Pervasive Adenine N6-methylation of Active Genes in Fungi.</title>
        <authorList>
            <consortium name="DOE Joint Genome Institute"/>
            <person name="Mondo S.J."/>
            <person name="Dannebaum R.O."/>
            <person name="Kuo R.C."/>
            <person name="Labutti K."/>
            <person name="Haridas S."/>
            <person name="Kuo A."/>
            <person name="Salamov A."/>
            <person name="Ahrendt S.R."/>
            <person name="Lipzen A."/>
            <person name="Sullivan W."/>
            <person name="Andreopoulos W.B."/>
            <person name="Clum A."/>
            <person name="Lindquist E."/>
            <person name="Daum C."/>
            <person name="Ramamoorthy G.K."/>
            <person name="Gryganskyi A."/>
            <person name="Culley D."/>
            <person name="Magnuson J.K."/>
            <person name="James T.Y."/>
            <person name="O'Malley M.A."/>
            <person name="Stajich J.E."/>
            <person name="Spatafora J.W."/>
            <person name="Visel A."/>
            <person name="Grigoriev I.V."/>
        </authorList>
    </citation>
    <scope>NUCLEOTIDE SEQUENCE [LARGE SCALE GENOMIC DNA]</scope>
    <source>
        <strain evidence="2 3">NRRL 2496</strain>
    </source>
</reference>
<proteinExistence type="predicted"/>
<dbReference type="InParanoid" id="A0A1X2HIR5"/>
<evidence type="ECO:0000313" key="3">
    <source>
        <dbReference type="Proteomes" id="UP000242180"/>
    </source>
</evidence>
<name>A0A1X2HIR5_SYNRA</name>
<accession>A0A1X2HIR5</accession>
<evidence type="ECO:0000313" key="2">
    <source>
        <dbReference type="EMBL" id="ORY98957.1"/>
    </source>
</evidence>
<evidence type="ECO:0000256" key="1">
    <source>
        <dbReference type="SAM" id="MobiDB-lite"/>
    </source>
</evidence>
<dbReference type="EMBL" id="MCGN01000003">
    <property type="protein sequence ID" value="ORY98957.1"/>
    <property type="molecule type" value="Genomic_DNA"/>
</dbReference>
<dbReference type="Proteomes" id="UP000242180">
    <property type="component" value="Unassembled WGS sequence"/>
</dbReference>
<keyword evidence="3" id="KW-1185">Reference proteome</keyword>
<dbReference type="AlphaFoldDB" id="A0A1X2HIR5"/>
<gene>
    <name evidence="2" type="ORF">BCR43DRAFT_503716</name>
</gene>
<protein>
    <submittedName>
        <fullName evidence="2">Uncharacterized protein</fullName>
    </submittedName>
</protein>
<sequence length="155" mass="16266">MDQHPQQSQRNHHDSYSSSPMPYGAHPQIMDHNSDAFEFNGSSSSAPVSIGSTGVMSSSMQQPILVSSPEVLGLLNTPMPIDNHHHHQNQHASTLHAPPPPVSIPGNPAAEQMAAQAQAQAEAAVAAAVAAAAHQPMGMSLDSTSLDHLLQLIHG</sequence>
<feature type="region of interest" description="Disordered" evidence="1">
    <location>
        <begin position="1"/>
        <end position="45"/>
    </location>
</feature>
<organism evidence="2 3">
    <name type="scientific">Syncephalastrum racemosum</name>
    <name type="common">Filamentous fungus</name>
    <dbReference type="NCBI Taxonomy" id="13706"/>
    <lineage>
        <taxon>Eukaryota</taxon>
        <taxon>Fungi</taxon>
        <taxon>Fungi incertae sedis</taxon>
        <taxon>Mucoromycota</taxon>
        <taxon>Mucoromycotina</taxon>
        <taxon>Mucoromycetes</taxon>
        <taxon>Mucorales</taxon>
        <taxon>Syncephalastraceae</taxon>
        <taxon>Syncephalastrum</taxon>
    </lineage>
</organism>